<dbReference type="Proteomes" id="UP000183567">
    <property type="component" value="Unassembled WGS sequence"/>
</dbReference>
<name>A0A1J8R3Y7_9AGAM</name>
<accession>A0A1J8R3Y7</accession>
<evidence type="ECO:0000313" key="1">
    <source>
        <dbReference type="EMBL" id="OJA20504.1"/>
    </source>
</evidence>
<organism evidence="1 2">
    <name type="scientific">Rhizopogon vesiculosus</name>
    <dbReference type="NCBI Taxonomy" id="180088"/>
    <lineage>
        <taxon>Eukaryota</taxon>
        <taxon>Fungi</taxon>
        <taxon>Dikarya</taxon>
        <taxon>Basidiomycota</taxon>
        <taxon>Agaricomycotina</taxon>
        <taxon>Agaricomycetes</taxon>
        <taxon>Agaricomycetidae</taxon>
        <taxon>Boletales</taxon>
        <taxon>Suillineae</taxon>
        <taxon>Rhizopogonaceae</taxon>
        <taxon>Rhizopogon</taxon>
    </lineage>
</organism>
<comment type="caution">
    <text evidence="1">The sequence shown here is derived from an EMBL/GenBank/DDBJ whole genome shotgun (WGS) entry which is preliminary data.</text>
</comment>
<gene>
    <name evidence="1" type="ORF">AZE42_10565</name>
</gene>
<evidence type="ECO:0000313" key="2">
    <source>
        <dbReference type="Proteomes" id="UP000183567"/>
    </source>
</evidence>
<dbReference type="EMBL" id="LVVM01000532">
    <property type="protein sequence ID" value="OJA20504.1"/>
    <property type="molecule type" value="Genomic_DNA"/>
</dbReference>
<keyword evidence="2" id="KW-1185">Reference proteome</keyword>
<dbReference type="AlphaFoldDB" id="A0A1J8R3Y7"/>
<sequence length="29" mass="3449">MDEQKDSEDILPWMFEITSLNSKMTKLMS</sequence>
<protein>
    <submittedName>
        <fullName evidence="1">Uncharacterized protein</fullName>
    </submittedName>
</protein>
<proteinExistence type="predicted"/>
<reference evidence="1 2" key="1">
    <citation type="submission" date="2016-03" db="EMBL/GenBank/DDBJ databases">
        <title>Comparative genomics of the ectomycorrhizal sister species Rhizopogon vinicolor and Rhizopogon vesiculosus (Basidiomycota: Boletales) reveals a divergence of the mating type B locus.</title>
        <authorList>
            <person name="Mujic A.B."/>
            <person name="Kuo A."/>
            <person name="Tritt A."/>
            <person name="Lipzen A."/>
            <person name="Chen C."/>
            <person name="Johnson J."/>
            <person name="Sharma A."/>
            <person name="Barry K."/>
            <person name="Grigoriev I.V."/>
            <person name="Spatafora J.W."/>
        </authorList>
    </citation>
    <scope>NUCLEOTIDE SEQUENCE [LARGE SCALE GENOMIC DNA]</scope>
    <source>
        <strain evidence="1 2">AM-OR11-056</strain>
    </source>
</reference>